<keyword evidence="2" id="KW-1133">Transmembrane helix</keyword>
<evidence type="ECO:0000313" key="4">
    <source>
        <dbReference type="Proteomes" id="UP001597182"/>
    </source>
</evidence>
<evidence type="ECO:0000313" key="3">
    <source>
        <dbReference type="EMBL" id="MFD1236160.1"/>
    </source>
</evidence>
<reference evidence="4" key="1">
    <citation type="journal article" date="2019" name="Int. J. Syst. Evol. Microbiol.">
        <title>The Global Catalogue of Microorganisms (GCM) 10K type strain sequencing project: providing services to taxonomists for standard genome sequencing and annotation.</title>
        <authorList>
            <consortium name="The Broad Institute Genomics Platform"/>
            <consortium name="The Broad Institute Genome Sequencing Center for Infectious Disease"/>
            <person name="Wu L."/>
            <person name="Ma J."/>
        </authorList>
    </citation>
    <scope>NUCLEOTIDE SEQUENCE [LARGE SCALE GENOMIC DNA]</scope>
    <source>
        <strain evidence="4">CCUG 49018</strain>
    </source>
</reference>
<keyword evidence="2" id="KW-0472">Membrane</keyword>
<dbReference type="RefSeq" id="WP_379653128.1">
    <property type="nucleotide sequence ID" value="NZ_JBHTMB010000207.1"/>
</dbReference>
<dbReference type="Proteomes" id="UP001597182">
    <property type="component" value="Unassembled WGS sequence"/>
</dbReference>
<feature type="region of interest" description="Disordered" evidence="1">
    <location>
        <begin position="1"/>
        <end position="68"/>
    </location>
</feature>
<comment type="caution">
    <text evidence="3">The sequence shown here is derived from an EMBL/GenBank/DDBJ whole genome shotgun (WGS) entry which is preliminary data.</text>
</comment>
<gene>
    <name evidence="3" type="ORF">ACFQ34_22950</name>
</gene>
<sequence length="299" mass="32747">MTDLSSGALRGRAEDTETPINGVHQPGTAALTAARIVQDLDAPAPATSATAAPPAPPHPDHAIAPGREPANAKKIRAMRETIELRTATAGYHRELADLQRDRSRLDVLSATEERLERRAARRVRGLGRRHDVATAVATARLDGRQRRADRQLARAELTDQVWQRRALARRRRLLDPTSRLASLQRTHVGVSLVLMAVAVAGIAWTSMGVHDALVGPDGTPLAYIVEPLFSLPLLVIMTLHARAAQWGRTFPPGRTAPASGCWRRSFCWPPWPSTPHRSCRSSGPGTTSRPCWPIWPHRC</sequence>
<keyword evidence="2" id="KW-0812">Transmembrane</keyword>
<feature type="transmembrane region" description="Helical" evidence="2">
    <location>
        <begin position="221"/>
        <end position="239"/>
    </location>
</feature>
<dbReference type="EMBL" id="JBHTMB010000207">
    <property type="protein sequence ID" value="MFD1236160.1"/>
    <property type="molecule type" value="Genomic_DNA"/>
</dbReference>
<accession>A0ABW3VN01</accession>
<evidence type="ECO:0000256" key="2">
    <source>
        <dbReference type="SAM" id="Phobius"/>
    </source>
</evidence>
<evidence type="ECO:0000256" key="1">
    <source>
        <dbReference type="SAM" id="MobiDB-lite"/>
    </source>
</evidence>
<feature type="compositionally biased region" description="Low complexity" evidence="1">
    <location>
        <begin position="41"/>
        <end position="52"/>
    </location>
</feature>
<keyword evidence="4" id="KW-1185">Reference proteome</keyword>
<name>A0ABW3VN01_9PSEU</name>
<protein>
    <submittedName>
        <fullName evidence="3">Uncharacterized protein</fullName>
    </submittedName>
</protein>
<feature type="transmembrane region" description="Helical" evidence="2">
    <location>
        <begin position="188"/>
        <end position="209"/>
    </location>
</feature>
<organism evidence="3 4">
    <name type="scientific">Pseudonocardia benzenivorans</name>
    <dbReference type="NCBI Taxonomy" id="228005"/>
    <lineage>
        <taxon>Bacteria</taxon>
        <taxon>Bacillati</taxon>
        <taxon>Actinomycetota</taxon>
        <taxon>Actinomycetes</taxon>
        <taxon>Pseudonocardiales</taxon>
        <taxon>Pseudonocardiaceae</taxon>
        <taxon>Pseudonocardia</taxon>
    </lineage>
</organism>
<proteinExistence type="predicted"/>